<feature type="transmembrane region" description="Helical" evidence="2">
    <location>
        <begin position="186"/>
        <end position="209"/>
    </location>
</feature>
<dbReference type="Proteomes" id="UP001152562">
    <property type="component" value="Unassembled WGS sequence"/>
</dbReference>
<feature type="region of interest" description="Disordered" evidence="1">
    <location>
        <begin position="1"/>
        <end position="57"/>
    </location>
</feature>
<organism evidence="3 4">
    <name type="scientific">Pieris brassicae</name>
    <name type="common">White butterfly</name>
    <name type="synonym">Large white butterfly</name>
    <dbReference type="NCBI Taxonomy" id="7116"/>
    <lineage>
        <taxon>Eukaryota</taxon>
        <taxon>Metazoa</taxon>
        <taxon>Ecdysozoa</taxon>
        <taxon>Arthropoda</taxon>
        <taxon>Hexapoda</taxon>
        <taxon>Insecta</taxon>
        <taxon>Pterygota</taxon>
        <taxon>Neoptera</taxon>
        <taxon>Endopterygota</taxon>
        <taxon>Lepidoptera</taxon>
        <taxon>Glossata</taxon>
        <taxon>Ditrysia</taxon>
        <taxon>Papilionoidea</taxon>
        <taxon>Pieridae</taxon>
        <taxon>Pierinae</taxon>
        <taxon>Pieris</taxon>
    </lineage>
</organism>
<proteinExistence type="predicted"/>
<keyword evidence="2" id="KW-1133">Transmembrane helix</keyword>
<evidence type="ECO:0000313" key="3">
    <source>
        <dbReference type="EMBL" id="CAH4003756.1"/>
    </source>
</evidence>
<name>A0A9P0X4P3_PIEBR</name>
<protein>
    <recommendedName>
        <fullName evidence="5">Transmembrane protein 268</fullName>
    </recommendedName>
</protein>
<evidence type="ECO:0000256" key="2">
    <source>
        <dbReference type="SAM" id="Phobius"/>
    </source>
</evidence>
<dbReference type="PANTHER" id="PTHR31193">
    <property type="entry name" value="TRANSMEMBRANE PROTEIN C9ORF91"/>
    <property type="match status" value="1"/>
</dbReference>
<feature type="compositionally biased region" description="Basic and acidic residues" evidence="1">
    <location>
        <begin position="23"/>
        <end position="32"/>
    </location>
</feature>
<evidence type="ECO:0000256" key="1">
    <source>
        <dbReference type="SAM" id="MobiDB-lite"/>
    </source>
</evidence>
<keyword evidence="2" id="KW-0812">Transmembrane</keyword>
<dbReference type="InterPro" id="IPR028054">
    <property type="entry name" value="DUF4481"/>
</dbReference>
<gene>
    <name evidence="3" type="ORF">PIBRA_LOCUS2791</name>
</gene>
<feature type="compositionally biased region" description="Polar residues" evidence="1">
    <location>
        <begin position="38"/>
        <end position="51"/>
    </location>
</feature>
<comment type="caution">
    <text evidence="3">The sequence shown here is derived from an EMBL/GenBank/DDBJ whole genome shotgun (WGS) entry which is preliminary data.</text>
</comment>
<keyword evidence="2" id="KW-0472">Membrane</keyword>
<evidence type="ECO:0008006" key="5">
    <source>
        <dbReference type="Google" id="ProtNLM"/>
    </source>
</evidence>
<accession>A0A9P0X4P3</accession>
<sequence length="439" mass="49858">MSNIEETEIDSSEANGKVVNENKTTEWVKFDDEEKDSATANGKTVNSQPGPSANIGVPAVLNTESVQVNLERNDKNSEPLSPHKNVEVINIHQGFSNGDIIVTLLPVNTNLPWITPAQFRPELVPEELMAQGLTLTVEEYVHAMELLVNDARFTLYNICYKRVLVCWITIAFIVLLSLLFSGLTGLTLFSLGVVWLILNALAIFVCMWIKLRLSKGLERCLASVNKLLIKHKLILALDDRGKLSCHKVHLCFLYFDSEPCISHIQQFIASEEGKTIIQGWEQKLDVQATDIVIRGSQTTRLSRKQDIGEQVYLRYLQRWGKDFLRRRLDWTLDEEGGNPTAPRHLSQALCPCQYVEEILRNKEPKDTRACCVSCNNWLRRRGRWGAYVVKNRLKLSSFSPGRHGEKYVCPCQFIEEHLKTKPPAGLAKYFTLPNQSIHV</sequence>
<dbReference type="EMBL" id="CALOZG010000003">
    <property type="protein sequence ID" value="CAH4003756.1"/>
    <property type="molecule type" value="Genomic_DNA"/>
</dbReference>
<dbReference type="PANTHER" id="PTHR31193:SF1">
    <property type="entry name" value="TRANSMEMBRANE PROTEIN 268"/>
    <property type="match status" value="1"/>
</dbReference>
<dbReference type="AlphaFoldDB" id="A0A9P0X4P3"/>
<feature type="compositionally biased region" description="Acidic residues" evidence="1">
    <location>
        <begin position="1"/>
        <end position="11"/>
    </location>
</feature>
<feature type="transmembrane region" description="Helical" evidence="2">
    <location>
        <begin position="162"/>
        <end position="180"/>
    </location>
</feature>
<keyword evidence="4" id="KW-1185">Reference proteome</keyword>
<evidence type="ECO:0000313" key="4">
    <source>
        <dbReference type="Proteomes" id="UP001152562"/>
    </source>
</evidence>
<dbReference type="Pfam" id="PF14800">
    <property type="entry name" value="DUF4481"/>
    <property type="match status" value="1"/>
</dbReference>
<reference evidence="3" key="1">
    <citation type="submission" date="2022-05" db="EMBL/GenBank/DDBJ databases">
        <authorList>
            <person name="Okamura Y."/>
        </authorList>
    </citation>
    <scope>NUCLEOTIDE SEQUENCE</scope>
</reference>